<feature type="region of interest" description="Disordered" evidence="1">
    <location>
        <begin position="29"/>
        <end position="76"/>
    </location>
</feature>
<evidence type="ECO:0000256" key="2">
    <source>
        <dbReference type="SAM" id="Phobius"/>
    </source>
</evidence>
<reference evidence="3 4" key="1">
    <citation type="submission" date="2019-05" db="EMBL/GenBank/DDBJ databases">
        <title>Another draft genome of Portunus trituberculatus and its Hox gene families provides insights of decapod evolution.</title>
        <authorList>
            <person name="Jeong J.-H."/>
            <person name="Song I."/>
            <person name="Kim S."/>
            <person name="Choi T."/>
            <person name="Kim D."/>
            <person name="Ryu S."/>
            <person name="Kim W."/>
        </authorList>
    </citation>
    <scope>NUCLEOTIDE SEQUENCE [LARGE SCALE GENOMIC DNA]</scope>
    <source>
        <tissue evidence="3">Muscle</tissue>
    </source>
</reference>
<keyword evidence="4" id="KW-1185">Reference proteome</keyword>
<evidence type="ECO:0000313" key="4">
    <source>
        <dbReference type="Proteomes" id="UP000324222"/>
    </source>
</evidence>
<dbReference type="Proteomes" id="UP000324222">
    <property type="component" value="Unassembled WGS sequence"/>
</dbReference>
<accession>A0A5B7EN34</accession>
<keyword evidence="2" id="KW-1133">Transmembrane helix</keyword>
<evidence type="ECO:0000256" key="1">
    <source>
        <dbReference type="SAM" id="MobiDB-lite"/>
    </source>
</evidence>
<proteinExistence type="predicted"/>
<comment type="caution">
    <text evidence="3">The sequence shown here is derived from an EMBL/GenBank/DDBJ whole genome shotgun (WGS) entry which is preliminary data.</text>
</comment>
<feature type="transmembrane region" description="Helical" evidence="2">
    <location>
        <begin position="103"/>
        <end position="120"/>
    </location>
</feature>
<feature type="compositionally biased region" description="Basic and acidic residues" evidence="1">
    <location>
        <begin position="49"/>
        <end position="62"/>
    </location>
</feature>
<name>A0A5B7EN34_PORTR</name>
<protein>
    <submittedName>
        <fullName evidence="3">Uncharacterized protein</fullName>
    </submittedName>
</protein>
<feature type="compositionally biased region" description="Polar residues" evidence="1">
    <location>
        <begin position="37"/>
        <end position="46"/>
    </location>
</feature>
<keyword evidence="2" id="KW-0472">Membrane</keyword>
<organism evidence="3 4">
    <name type="scientific">Portunus trituberculatus</name>
    <name type="common">Swimming crab</name>
    <name type="synonym">Neptunus trituberculatus</name>
    <dbReference type="NCBI Taxonomy" id="210409"/>
    <lineage>
        <taxon>Eukaryota</taxon>
        <taxon>Metazoa</taxon>
        <taxon>Ecdysozoa</taxon>
        <taxon>Arthropoda</taxon>
        <taxon>Crustacea</taxon>
        <taxon>Multicrustacea</taxon>
        <taxon>Malacostraca</taxon>
        <taxon>Eumalacostraca</taxon>
        <taxon>Eucarida</taxon>
        <taxon>Decapoda</taxon>
        <taxon>Pleocyemata</taxon>
        <taxon>Brachyura</taxon>
        <taxon>Eubrachyura</taxon>
        <taxon>Portunoidea</taxon>
        <taxon>Portunidae</taxon>
        <taxon>Portuninae</taxon>
        <taxon>Portunus</taxon>
    </lineage>
</organism>
<dbReference type="EMBL" id="VSRR010003092">
    <property type="protein sequence ID" value="MPC34616.1"/>
    <property type="molecule type" value="Genomic_DNA"/>
</dbReference>
<keyword evidence="2" id="KW-0812">Transmembrane</keyword>
<dbReference type="AlphaFoldDB" id="A0A5B7EN34"/>
<gene>
    <name evidence="3" type="ORF">E2C01_028011</name>
</gene>
<evidence type="ECO:0000313" key="3">
    <source>
        <dbReference type="EMBL" id="MPC34616.1"/>
    </source>
</evidence>
<sequence>MIGPNRMAIHSRGDPLVFSQTSFPLGGFPDNFPHNFRSGQRTSAYSHSRRGDSHETGSDGNDRGTTCAMEPVPPPAGSRVTASLSLWFLISTMSRTLRQAVPCYTYFLWLLFVPLILFIVR</sequence>